<proteinExistence type="predicted"/>
<accession>A0A0V7ZXT1</accession>
<organism evidence="7 8">
    <name type="scientific">Mastigocoleus testarum BC008</name>
    <dbReference type="NCBI Taxonomy" id="371196"/>
    <lineage>
        <taxon>Bacteria</taxon>
        <taxon>Bacillati</taxon>
        <taxon>Cyanobacteriota</taxon>
        <taxon>Cyanophyceae</taxon>
        <taxon>Nostocales</taxon>
        <taxon>Hapalosiphonaceae</taxon>
        <taxon>Mastigocoleus</taxon>
    </lineage>
</organism>
<dbReference type="PANTHER" id="PTHR34597">
    <property type="entry name" value="SLR1661 PROTEIN"/>
    <property type="match status" value="1"/>
</dbReference>
<gene>
    <name evidence="7" type="ORF">BC008_35315</name>
</gene>
<evidence type="ECO:0000313" key="7">
    <source>
        <dbReference type="EMBL" id="KST69395.1"/>
    </source>
</evidence>
<dbReference type="Gene3D" id="2.40.160.50">
    <property type="entry name" value="membrane protein fhac: a member of the omp85/tpsb transporter family"/>
    <property type="match status" value="1"/>
</dbReference>
<dbReference type="Pfam" id="PF03865">
    <property type="entry name" value="ShlB"/>
    <property type="match status" value="1"/>
</dbReference>
<feature type="region of interest" description="Disordered" evidence="4">
    <location>
        <begin position="43"/>
        <end position="74"/>
    </location>
</feature>
<dbReference type="AlphaFoldDB" id="A0A0V7ZXT1"/>
<name>A0A0V7ZXT1_9CYAN</name>
<comment type="caution">
    <text evidence="7">The sequence shown here is derived from an EMBL/GenBank/DDBJ whole genome shotgun (WGS) entry which is preliminary data.</text>
</comment>
<dbReference type="EMBL" id="LMTZ01000024">
    <property type="protein sequence ID" value="KST69395.1"/>
    <property type="molecule type" value="Genomic_DNA"/>
</dbReference>
<dbReference type="PANTHER" id="PTHR34597:SF3">
    <property type="entry name" value="OUTER MEMBRANE TRANSPORTER CDIB"/>
    <property type="match status" value="1"/>
</dbReference>
<dbReference type="OrthoDB" id="596066at2"/>
<sequence length="580" mass="64046">MLSKSLILGNLKITGLFVTFLLALSSPAVARVSLVQKLQQDRGNPNIDRFPLPIPNPQPLPQNEEPTVSPQPERLKLEEPKTNVSIPVSKIEVTGNTIFDADVIEKIIKPFENRSVSLKQLRSIANTITELYVEKGYITSRAVLADQEIKDGLVQILVIEGSLEKIDIEGNQRLNSSYIRGRIKPGLKTPLNQIDIENQLRLLKTDPLLSDVEATLRPGTDLGESILTVKLKEAPAFNLSFGVDNYSTPAVGSERFGGGVNYRNVTGIGDQFSASYYRSTTGGSNSFDFNYQVPINPKNGTVRFRYAPSNSKIEASGSVPFDITSDSELYEISYRQPLTRSLREEFALYLAFTLQNGQTFLGGTPTPFGQGPDNQGNSRTRIVKFGQDYIKRDLQGAWALRSQFNLGLDVFDATVNSDSQPDGRFFSWFGQVQRVQRLSKNNVLIAQAELQLTPDSLLSNQQFFLGGGQSLRGYRQNARSGDNGFRVSLEDRITISEGKDGTSSLQLAPFIEMGAVWNSDNNPNELSDQTFLSAAGLGLIIQPTSNTFIRVDYAVPFIKLDDKGTNAQDEGLFFSIGYNP</sequence>
<dbReference type="InterPro" id="IPR005565">
    <property type="entry name" value="Hemolysn_activator_HlyB_C"/>
</dbReference>
<keyword evidence="8" id="KW-1185">Reference proteome</keyword>
<evidence type="ECO:0000259" key="5">
    <source>
        <dbReference type="Pfam" id="PF03865"/>
    </source>
</evidence>
<keyword evidence="3" id="KW-0998">Cell outer membrane</keyword>
<dbReference type="Proteomes" id="UP000053372">
    <property type="component" value="Unassembled WGS sequence"/>
</dbReference>
<dbReference type="GO" id="GO:0008320">
    <property type="term" value="F:protein transmembrane transporter activity"/>
    <property type="evidence" value="ECO:0007669"/>
    <property type="project" value="TreeGrafter"/>
</dbReference>
<dbReference type="InterPro" id="IPR013686">
    <property type="entry name" value="Polypept-transport_assoc_ShlB"/>
</dbReference>
<reference evidence="7 8" key="1">
    <citation type="journal article" date="2015" name="Genome Announc.">
        <title>Draft Genome of the Euendolithic (true boring) Cyanobacterium Mastigocoleus testarum strain BC008.</title>
        <authorList>
            <person name="Guida B.S."/>
            <person name="Garcia-Pichel F."/>
        </authorList>
    </citation>
    <scope>NUCLEOTIDE SEQUENCE [LARGE SCALE GENOMIC DNA]</scope>
    <source>
        <strain evidence="7 8">BC008</strain>
    </source>
</reference>
<keyword evidence="1" id="KW-0472">Membrane</keyword>
<evidence type="ECO:0000259" key="6">
    <source>
        <dbReference type="Pfam" id="PF08479"/>
    </source>
</evidence>
<feature type="domain" description="Polypeptide-transport-associated ShlB-type" evidence="6">
    <location>
        <begin position="87"/>
        <end position="161"/>
    </location>
</feature>
<dbReference type="InterPro" id="IPR051544">
    <property type="entry name" value="TPS_OM_transporter"/>
</dbReference>
<protein>
    <submittedName>
        <fullName evidence="7">Peptide ABC transporter permease</fullName>
    </submittedName>
</protein>
<evidence type="ECO:0000256" key="4">
    <source>
        <dbReference type="SAM" id="MobiDB-lite"/>
    </source>
</evidence>
<evidence type="ECO:0000313" key="8">
    <source>
        <dbReference type="Proteomes" id="UP000053372"/>
    </source>
</evidence>
<dbReference type="Pfam" id="PF08479">
    <property type="entry name" value="POTRA_2"/>
    <property type="match status" value="1"/>
</dbReference>
<feature type="domain" description="Haemolysin activator HlyB C-terminal" evidence="5">
    <location>
        <begin position="223"/>
        <end position="539"/>
    </location>
</feature>
<dbReference type="GO" id="GO:0046819">
    <property type="term" value="P:protein secretion by the type V secretion system"/>
    <property type="evidence" value="ECO:0007669"/>
    <property type="project" value="TreeGrafter"/>
</dbReference>
<keyword evidence="2" id="KW-0812">Transmembrane</keyword>
<keyword evidence="1" id="KW-1134">Transmembrane beta strand</keyword>
<dbReference type="GO" id="GO:0098046">
    <property type="term" value="C:type V protein secretion system complex"/>
    <property type="evidence" value="ECO:0007669"/>
    <property type="project" value="TreeGrafter"/>
</dbReference>
<dbReference type="Gene3D" id="3.10.20.310">
    <property type="entry name" value="membrane protein fhac"/>
    <property type="match status" value="1"/>
</dbReference>
<evidence type="ECO:0000256" key="3">
    <source>
        <dbReference type="ARBA" id="ARBA00023237"/>
    </source>
</evidence>
<dbReference type="RefSeq" id="WP_027844873.1">
    <property type="nucleotide sequence ID" value="NZ_LMTZ01000024.1"/>
</dbReference>
<evidence type="ECO:0000256" key="1">
    <source>
        <dbReference type="ARBA" id="ARBA00022452"/>
    </source>
</evidence>
<evidence type="ECO:0000256" key="2">
    <source>
        <dbReference type="ARBA" id="ARBA00022692"/>
    </source>
</evidence>